<reference evidence="1" key="1">
    <citation type="journal article" date="2021" name="New Phytol.">
        <title>Evolutionary innovations through gain and loss of genes in the ectomycorrhizal Boletales.</title>
        <authorList>
            <person name="Wu G."/>
            <person name="Miyauchi S."/>
            <person name="Morin E."/>
            <person name="Kuo A."/>
            <person name="Drula E."/>
            <person name="Varga T."/>
            <person name="Kohler A."/>
            <person name="Feng B."/>
            <person name="Cao Y."/>
            <person name="Lipzen A."/>
            <person name="Daum C."/>
            <person name="Hundley H."/>
            <person name="Pangilinan J."/>
            <person name="Johnson J."/>
            <person name="Barry K."/>
            <person name="LaButti K."/>
            <person name="Ng V."/>
            <person name="Ahrendt S."/>
            <person name="Min B."/>
            <person name="Choi I.G."/>
            <person name="Park H."/>
            <person name="Plett J.M."/>
            <person name="Magnuson J."/>
            <person name="Spatafora J.W."/>
            <person name="Nagy L.G."/>
            <person name="Henrissat B."/>
            <person name="Grigoriev I.V."/>
            <person name="Yang Z.L."/>
            <person name="Xu J."/>
            <person name="Martin F.M."/>
        </authorList>
    </citation>
    <scope>NUCLEOTIDE SEQUENCE</scope>
    <source>
        <strain evidence="1">ATCC 28755</strain>
    </source>
</reference>
<gene>
    <name evidence="1" type="ORF">BJ138DRAFT_1155287</name>
</gene>
<protein>
    <submittedName>
        <fullName evidence="1">Uncharacterized protein</fullName>
    </submittedName>
</protein>
<organism evidence="1 2">
    <name type="scientific">Hygrophoropsis aurantiaca</name>
    <dbReference type="NCBI Taxonomy" id="72124"/>
    <lineage>
        <taxon>Eukaryota</taxon>
        <taxon>Fungi</taxon>
        <taxon>Dikarya</taxon>
        <taxon>Basidiomycota</taxon>
        <taxon>Agaricomycotina</taxon>
        <taxon>Agaricomycetes</taxon>
        <taxon>Agaricomycetidae</taxon>
        <taxon>Boletales</taxon>
        <taxon>Coniophorineae</taxon>
        <taxon>Hygrophoropsidaceae</taxon>
        <taxon>Hygrophoropsis</taxon>
    </lineage>
</organism>
<evidence type="ECO:0000313" key="1">
    <source>
        <dbReference type="EMBL" id="KAH7909430.1"/>
    </source>
</evidence>
<comment type="caution">
    <text evidence="1">The sequence shown here is derived from an EMBL/GenBank/DDBJ whole genome shotgun (WGS) entry which is preliminary data.</text>
</comment>
<name>A0ACB8A8P5_9AGAM</name>
<proteinExistence type="predicted"/>
<dbReference type="Proteomes" id="UP000790377">
    <property type="component" value="Unassembled WGS sequence"/>
</dbReference>
<dbReference type="EMBL" id="MU267760">
    <property type="protein sequence ID" value="KAH7909430.1"/>
    <property type="molecule type" value="Genomic_DNA"/>
</dbReference>
<accession>A0ACB8A8P5</accession>
<keyword evidence="2" id="KW-1185">Reference proteome</keyword>
<evidence type="ECO:0000313" key="2">
    <source>
        <dbReference type="Proteomes" id="UP000790377"/>
    </source>
</evidence>
<sequence length="602" mass="67885">MTSTLPFPLMSHRTIQEVTPLAVLEAVARAQEQIDKELATLDQRMLELRSQRNAITCISSLPPELLAEVFMDYAYQAYKEKHNHYYRSRALMWISVTHVCRHWRQVALAFPALWTFLVLENPRWTEQMLIRSKMAPLVINVRVWESALTLMDTVGKALKHISRVRELSLIGTRRTMSKFAAPLMCPAPRLESLVLSDKEMPVYTHTVTAPADVPADLFGGQAPNLRQVTLEGLQIAWPSPLLVNLTHLDIRHLVPQFRPSLSQLMSTLSRMSALRKCILKDALPVLPENVMSVPTVLIERRVGLLALESLYLGATILECAQTLGHLNYPQNVILKLDCAATCADALDFSPLCPFISHLGGGNIDDSASSCAIFQSMLISLQVDASYGAYRAFVWCTALEERTRFMASSTMVMIEDVQDDIFQFALNASWSIPYVLSLSNIRNLVIDGHSDLSEGFLSKMLRNAHNLKDITFRDSSVSGFVNALAEDAPDGYQPGDDTIFLPSLNSITLEHVEFDYTEELYCESGGVTPMSLRDALMVRANQGVGIKRLVISECRRIFYYHARPLKEVVVDFDWDGVEHYDGETDDEDDEEDEDEDEDDYTYY</sequence>